<name>A0ABP7B547_9PSEU</name>
<dbReference type="EMBL" id="BAABBE010000010">
    <property type="protein sequence ID" value="GAA3648679.1"/>
    <property type="molecule type" value="Genomic_DNA"/>
</dbReference>
<organism evidence="1 2">
    <name type="scientific">Lentzea roselyniae</name>
    <dbReference type="NCBI Taxonomy" id="531940"/>
    <lineage>
        <taxon>Bacteria</taxon>
        <taxon>Bacillati</taxon>
        <taxon>Actinomycetota</taxon>
        <taxon>Actinomycetes</taxon>
        <taxon>Pseudonocardiales</taxon>
        <taxon>Pseudonocardiaceae</taxon>
        <taxon>Lentzea</taxon>
    </lineage>
</organism>
<gene>
    <name evidence="1" type="ORF">GCM10022267_38970</name>
</gene>
<comment type="caution">
    <text evidence="1">The sequence shown here is derived from an EMBL/GenBank/DDBJ whole genome shotgun (WGS) entry which is preliminary data.</text>
</comment>
<keyword evidence="2" id="KW-1185">Reference proteome</keyword>
<dbReference type="Proteomes" id="UP001500711">
    <property type="component" value="Unassembled WGS sequence"/>
</dbReference>
<accession>A0ABP7B547</accession>
<sequence length="73" mass="7375">MGSLGCGAPCAGGGGALVWSSSLRDDWGSGGAGWDSGLSGLNLVHTEIIEIKKKVSRHPLSTLEPLVEGTLKG</sequence>
<evidence type="ECO:0000313" key="2">
    <source>
        <dbReference type="Proteomes" id="UP001500711"/>
    </source>
</evidence>
<proteinExistence type="predicted"/>
<protein>
    <submittedName>
        <fullName evidence="1">Uncharacterized protein</fullName>
    </submittedName>
</protein>
<reference evidence="2" key="1">
    <citation type="journal article" date="2019" name="Int. J. Syst. Evol. Microbiol.">
        <title>The Global Catalogue of Microorganisms (GCM) 10K type strain sequencing project: providing services to taxonomists for standard genome sequencing and annotation.</title>
        <authorList>
            <consortium name="The Broad Institute Genomics Platform"/>
            <consortium name="The Broad Institute Genome Sequencing Center for Infectious Disease"/>
            <person name="Wu L."/>
            <person name="Ma J."/>
        </authorList>
    </citation>
    <scope>NUCLEOTIDE SEQUENCE [LARGE SCALE GENOMIC DNA]</scope>
    <source>
        <strain evidence="2">JCM 17494</strain>
    </source>
</reference>
<evidence type="ECO:0000313" key="1">
    <source>
        <dbReference type="EMBL" id="GAA3648679.1"/>
    </source>
</evidence>